<dbReference type="PANTHER" id="PTHR48043:SF145">
    <property type="entry name" value="FI06409P-RELATED"/>
    <property type="match status" value="1"/>
</dbReference>
<dbReference type="PANTHER" id="PTHR48043">
    <property type="entry name" value="EG:EG0003.4 PROTEIN-RELATED"/>
    <property type="match status" value="1"/>
</dbReference>
<keyword evidence="7" id="KW-0472">Membrane</keyword>
<dbReference type="InterPro" id="IPR002213">
    <property type="entry name" value="UDP_glucos_trans"/>
</dbReference>
<keyword evidence="7" id="KW-1133">Transmembrane helix</keyword>
<proteinExistence type="evidence at transcript level"/>
<protein>
    <recommendedName>
        <fullName evidence="2">glucuronosyltransferase</fullName>
        <ecNumber evidence="2">2.4.1.17</ecNumber>
    </recommendedName>
</protein>
<keyword evidence="7" id="KW-0812">Transmembrane</keyword>
<keyword evidence="4 6" id="KW-0808">Transferase</keyword>
<evidence type="ECO:0000256" key="1">
    <source>
        <dbReference type="ARBA" id="ARBA00009995"/>
    </source>
</evidence>
<accession>F1KZ92</accession>
<evidence type="ECO:0000256" key="7">
    <source>
        <dbReference type="SAM" id="Phobius"/>
    </source>
</evidence>
<dbReference type="AlphaFoldDB" id="F1KZ92"/>
<dbReference type="GO" id="GO:0015020">
    <property type="term" value="F:glucuronosyltransferase activity"/>
    <property type="evidence" value="ECO:0007669"/>
    <property type="project" value="UniProtKB-EC"/>
</dbReference>
<evidence type="ECO:0000256" key="6">
    <source>
        <dbReference type="RuleBase" id="RU003718"/>
    </source>
</evidence>
<dbReference type="SUPFAM" id="SSF53756">
    <property type="entry name" value="UDP-Glycosyltransferase/glycogen phosphorylase"/>
    <property type="match status" value="1"/>
</dbReference>
<evidence type="ECO:0000313" key="8">
    <source>
        <dbReference type="EMBL" id="ADY43196.1"/>
    </source>
</evidence>
<dbReference type="InterPro" id="IPR050271">
    <property type="entry name" value="UDP-glycosyltransferase"/>
</dbReference>
<evidence type="ECO:0000256" key="5">
    <source>
        <dbReference type="ARBA" id="ARBA00047475"/>
    </source>
</evidence>
<feature type="transmembrane region" description="Helical" evidence="7">
    <location>
        <begin position="532"/>
        <end position="555"/>
    </location>
</feature>
<feature type="transmembrane region" description="Helical" evidence="7">
    <location>
        <begin position="42"/>
        <end position="64"/>
    </location>
</feature>
<dbReference type="CDD" id="cd03784">
    <property type="entry name" value="GT1_Gtf-like"/>
    <property type="match status" value="1"/>
</dbReference>
<sequence length="572" mass="65081">MDYCAVDRVCGELIWCLQSRYICPRCFRKSTNIRGLSMTNKWIIVLLIGFVVNLSAAYKVAIFAPDVSGSQLLLNVRVAETLAASGHNVTLIRLDIFGQKKVNLKISPSIEQWRVKAYLNASIYEELNEHHSAMAFKDMTVFSSHWRNTFMLFLSTFKTACEIVTQDKEFLKKLKEAKFDIAFTHVYDYCPVGIIYYAKIPTWIWLNGAQLVEFIADLVGVPSPPSYVPPLMADSSDQMSFIERVKSFLGRAVGMPVAKRLMIDPETEILRRNLDPEMPHLSELATQCPLVMVNSDELYSFTRPTLHKIVYIGGIGMKSQHVQPLEGKFKEIVDRSKHIVVMSFGSVANASRMPDSWKDSLLGAFKQFPEIEFIMRYTAHDLDEKLPPNVHVSSWIPQVDLLQNKKTLAFISHAGFNSIQEAIHSGVPIVAIPLFGDQYVNSRLAEQRRIGIIISKSEFNELNIVHAIKEILHNNEYKTNVQQLLAMIRAKPVPSEQLLVKWTEFVAEFKTLPNLTPYGTKLGIIEYFCIDVIIFLIFTISCVVFAVAYTIRIVCRKICQGHHKITPQKKRN</sequence>
<dbReference type="FunFam" id="3.40.50.2000:FF:000021">
    <property type="entry name" value="UDP-glucuronosyltransferase"/>
    <property type="match status" value="1"/>
</dbReference>
<organism evidence="8">
    <name type="scientific">Ascaris suum</name>
    <name type="common">Pig roundworm</name>
    <name type="synonym">Ascaris lumbricoides</name>
    <dbReference type="NCBI Taxonomy" id="6253"/>
    <lineage>
        <taxon>Eukaryota</taxon>
        <taxon>Metazoa</taxon>
        <taxon>Ecdysozoa</taxon>
        <taxon>Nematoda</taxon>
        <taxon>Chromadorea</taxon>
        <taxon>Rhabditida</taxon>
        <taxon>Spirurina</taxon>
        <taxon>Ascaridomorpha</taxon>
        <taxon>Ascaridoidea</taxon>
        <taxon>Ascarididae</taxon>
        <taxon>Ascaris</taxon>
    </lineage>
</organism>
<keyword evidence="3 6" id="KW-0328">Glycosyltransferase</keyword>
<evidence type="ECO:0000256" key="4">
    <source>
        <dbReference type="ARBA" id="ARBA00022679"/>
    </source>
</evidence>
<dbReference type="Gene3D" id="3.40.50.2000">
    <property type="entry name" value="Glycogen Phosphorylase B"/>
    <property type="match status" value="1"/>
</dbReference>
<dbReference type="PROSITE" id="PS00375">
    <property type="entry name" value="UDPGT"/>
    <property type="match status" value="1"/>
</dbReference>
<dbReference type="EMBL" id="JI168439">
    <property type="protein sequence ID" value="ADY43196.1"/>
    <property type="molecule type" value="mRNA"/>
</dbReference>
<name>F1KZ92_ASCSU</name>
<dbReference type="Pfam" id="PF00201">
    <property type="entry name" value="UDPGT"/>
    <property type="match status" value="1"/>
</dbReference>
<comment type="similarity">
    <text evidence="1 6">Belongs to the UDP-glycosyltransferase family.</text>
</comment>
<evidence type="ECO:0000256" key="3">
    <source>
        <dbReference type="ARBA" id="ARBA00022676"/>
    </source>
</evidence>
<dbReference type="InterPro" id="IPR035595">
    <property type="entry name" value="UDP_glycos_trans_CS"/>
</dbReference>
<reference evidence="8" key="1">
    <citation type="journal article" date="2011" name="Genome Res.">
        <title>Deep small RNA sequencing from the nematode Ascaris reveals conservation, functional diversification, and novel developmental profiles.</title>
        <authorList>
            <person name="Wang J."/>
            <person name="Czech B."/>
            <person name="Crunk A."/>
            <person name="Wallace A."/>
            <person name="Mitreva M."/>
            <person name="Hannon G.J."/>
            <person name="Davis R.E."/>
        </authorList>
    </citation>
    <scope>NUCLEOTIDE SEQUENCE</scope>
</reference>
<comment type="catalytic activity">
    <reaction evidence="5">
        <text>glucuronate acceptor + UDP-alpha-D-glucuronate = acceptor beta-D-glucuronoside + UDP + H(+)</text>
        <dbReference type="Rhea" id="RHEA:21032"/>
        <dbReference type="ChEBI" id="CHEBI:15378"/>
        <dbReference type="ChEBI" id="CHEBI:58052"/>
        <dbReference type="ChEBI" id="CHEBI:58223"/>
        <dbReference type="ChEBI" id="CHEBI:132367"/>
        <dbReference type="ChEBI" id="CHEBI:132368"/>
        <dbReference type="EC" id="2.4.1.17"/>
    </reaction>
</comment>
<dbReference type="EC" id="2.4.1.17" evidence="2"/>
<evidence type="ECO:0000256" key="2">
    <source>
        <dbReference type="ARBA" id="ARBA00012544"/>
    </source>
</evidence>